<dbReference type="SUPFAM" id="SSF53474">
    <property type="entry name" value="alpha/beta-Hydrolases"/>
    <property type="match status" value="1"/>
</dbReference>
<dbReference type="PROSITE" id="PS51257">
    <property type="entry name" value="PROKAR_LIPOPROTEIN"/>
    <property type="match status" value="1"/>
</dbReference>
<sequence>MRLRALSVILVLLTVLAACSGARMVSLEEVSRAGADVVPILVASTRNVTDDGEFGRDRGNGLSFGRFDVSVPPKRRAGEVNLPGWRTNPRRHFATLNNEIFTGQTMFRSQIAAQLVGRPEGSRNVVVFVHGYNTTYEDGLYRFAQFYTDLGLEDVPVHYSWPSGERLLRYGYDRDSMLFARDGFEEMLRDVVNAGAERVLIVGHSMGSMLIMETLREIAIARDDRMRSKIGGVILVSPDIDLDVFRGQVERIGELPQPFVIFSSSRDRVLSFAANEIYGAKPRLGNLEMDGELSDLDVTVVDVTDYSNGILNHSTAITSPAFIKIVGNMEMFTTSFDEGPGSRGTGFPDAFIAVDDADHLRIGPFQRGFLR</sequence>
<dbReference type="Proteomes" id="UP000322080">
    <property type="component" value="Unassembled WGS sequence"/>
</dbReference>
<evidence type="ECO:0000313" key="1">
    <source>
        <dbReference type="EMBL" id="TYB77721.1"/>
    </source>
</evidence>
<dbReference type="AlphaFoldDB" id="A0A5D0R9Z2"/>
<evidence type="ECO:0000313" key="2">
    <source>
        <dbReference type="Proteomes" id="UP000322080"/>
    </source>
</evidence>
<name>A0A5D0R9Z2_9RHOB</name>
<reference evidence="1 2" key="1">
    <citation type="submission" date="2019-08" db="EMBL/GenBank/DDBJ databases">
        <title>Identification of a novel species of the genus Boseongicola.</title>
        <authorList>
            <person name="Zhang X.-Q."/>
        </authorList>
    </citation>
    <scope>NUCLEOTIDE SEQUENCE [LARGE SCALE GENOMIC DNA]</scope>
    <source>
        <strain evidence="1 2">HY14</strain>
    </source>
</reference>
<comment type="caution">
    <text evidence="1">The sequence shown here is derived from an EMBL/GenBank/DDBJ whole genome shotgun (WGS) entry which is preliminary data.</text>
</comment>
<keyword evidence="1" id="KW-0378">Hydrolase</keyword>
<dbReference type="GO" id="GO:0016787">
    <property type="term" value="F:hydrolase activity"/>
    <property type="evidence" value="ECO:0007669"/>
    <property type="project" value="UniProtKB-KW"/>
</dbReference>
<dbReference type="RefSeq" id="WP_148379759.1">
    <property type="nucleotide sequence ID" value="NZ_VSIY01000015.1"/>
</dbReference>
<organism evidence="1 2">
    <name type="scientific">Maritimibacter fusiformis</name>
    <dbReference type="NCBI Taxonomy" id="2603819"/>
    <lineage>
        <taxon>Bacteria</taxon>
        <taxon>Pseudomonadati</taxon>
        <taxon>Pseudomonadota</taxon>
        <taxon>Alphaproteobacteria</taxon>
        <taxon>Rhodobacterales</taxon>
        <taxon>Roseobacteraceae</taxon>
        <taxon>Maritimibacter</taxon>
    </lineage>
</organism>
<dbReference type="Gene3D" id="3.40.50.1820">
    <property type="entry name" value="alpha/beta hydrolase"/>
    <property type="match status" value="1"/>
</dbReference>
<dbReference type="EMBL" id="VSIY01000015">
    <property type="protein sequence ID" value="TYB77721.1"/>
    <property type="molecule type" value="Genomic_DNA"/>
</dbReference>
<protein>
    <submittedName>
        <fullName evidence="1">Alpha/beta fold hydrolase</fullName>
    </submittedName>
</protein>
<dbReference type="PIRSF" id="PIRSF033909">
    <property type="entry name" value="UCP033909"/>
    <property type="match status" value="1"/>
</dbReference>
<accession>A0A5D0R9Z2</accession>
<dbReference type="Pfam" id="PF05990">
    <property type="entry name" value="DUF900"/>
    <property type="match status" value="1"/>
</dbReference>
<dbReference type="InterPro" id="IPR010297">
    <property type="entry name" value="DUF900_hydrolase"/>
</dbReference>
<dbReference type="PANTHER" id="PTHR36513:SF1">
    <property type="entry name" value="TRANSMEMBRANE PROTEIN"/>
    <property type="match status" value="1"/>
</dbReference>
<gene>
    <name evidence="1" type="ORF">FVF75_15815</name>
</gene>
<dbReference type="InterPro" id="IPR014586">
    <property type="entry name" value="UCP033909"/>
</dbReference>
<keyword evidence="2" id="KW-1185">Reference proteome</keyword>
<dbReference type="InterPro" id="IPR029058">
    <property type="entry name" value="AB_hydrolase_fold"/>
</dbReference>
<proteinExistence type="predicted"/>
<dbReference type="PANTHER" id="PTHR36513">
    <property type="entry name" value="ABC TRANSMEMBRANE TYPE-1 DOMAIN-CONTAINING PROTEIN"/>
    <property type="match status" value="1"/>
</dbReference>